<evidence type="ECO:0000313" key="1">
    <source>
        <dbReference type="EMBL" id="KAJ3705346.1"/>
    </source>
</evidence>
<dbReference type="Proteomes" id="UP001210211">
    <property type="component" value="Unassembled WGS sequence"/>
</dbReference>
<dbReference type="AlphaFoldDB" id="A0AAD5ZWI4"/>
<accession>A0AAD5ZWI4</accession>
<protein>
    <submittedName>
        <fullName evidence="1">Uncharacterized protein</fullName>
    </submittedName>
</protein>
<proteinExistence type="predicted"/>
<dbReference type="PANTHER" id="PTHR27006">
    <property type="entry name" value="PROMASTIGOTE SURFACE ANTIGEN PROTEIN PSA"/>
    <property type="match status" value="1"/>
</dbReference>
<keyword evidence="2" id="KW-1185">Reference proteome</keyword>
<comment type="caution">
    <text evidence="1">The sequence shown here is derived from an EMBL/GenBank/DDBJ whole genome shotgun (WGS) entry which is preliminary data.</text>
</comment>
<evidence type="ECO:0000313" key="2">
    <source>
        <dbReference type="Proteomes" id="UP001210211"/>
    </source>
</evidence>
<reference evidence="1 2" key="1">
    <citation type="journal article" date="2022" name="Cell">
        <title>Repeat-based holocentromeres influence genome architecture and karyotype evolution.</title>
        <authorList>
            <person name="Hofstatter P.G."/>
            <person name="Thangavel G."/>
            <person name="Lux T."/>
            <person name="Neumann P."/>
            <person name="Vondrak T."/>
            <person name="Novak P."/>
            <person name="Zhang M."/>
            <person name="Costa L."/>
            <person name="Castellani M."/>
            <person name="Scott A."/>
            <person name="Toegelov H."/>
            <person name="Fuchs J."/>
            <person name="Mata-Sucre Y."/>
            <person name="Dias Y."/>
            <person name="Vanzela A.L.L."/>
            <person name="Huettel B."/>
            <person name="Almeida C.C.S."/>
            <person name="Simkova H."/>
            <person name="Souza G."/>
            <person name="Pedrosa-Harand A."/>
            <person name="Macas J."/>
            <person name="Mayer K.F.X."/>
            <person name="Houben A."/>
            <person name="Marques A."/>
        </authorList>
    </citation>
    <scope>NUCLEOTIDE SEQUENCE [LARGE SCALE GENOMIC DNA]</scope>
    <source>
        <strain evidence="1">RhyTen1mFocal</strain>
    </source>
</reference>
<gene>
    <name evidence="1" type="ORF">LUZ61_009051</name>
</gene>
<dbReference type="Gene3D" id="1.10.510.10">
    <property type="entry name" value="Transferase(Phosphotransferase) domain 1"/>
    <property type="match status" value="1"/>
</dbReference>
<sequence length="127" mass="14441">MGFHQYGDFLNLLGYAWDRWKEGRFLELICPTLTEDPQRQVERCIHIAVALLCVQENLADRPTMSDVITFLTTASIVLPEPKQPAYFNVRVPDKAEESSDLDGSSCSINWIEICCRAAHVQRGLWAV</sequence>
<name>A0AAD5ZWI4_9POAL</name>
<dbReference type="EMBL" id="JAMRDG010000001">
    <property type="protein sequence ID" value="KAJ3705346.1"/>
    <property type="molecule type" value="Genomic_DNA"/>
</dbReference>
<organism evidence="1 2">
    <name type="scientific">Rhynchospora tenuis</name>
    <dbReference type="NCBI Taxonomy" id="198213"/>
    <lineage>
        <taxon>Eukaryota</taxon>
        <taxon>Viridiplantae</taxon>
        <taxon>Streptophyta</taxon>
        <taxon>Embryophyta</taxon>
        <taxon>Tracheophyta</taxon>
        <taxon>Spermatophyta</taxon>
        <taxon>Magnoliopsida</taxon>
        <taxon>Liliopsida</taxon>
        <taxon>Poales</taxon>
        <taxon>Cyperaceae</taxon>
        <taxon>Cyperoideae</taxon>
        <taxon>Rhynchosporeae</taxon>
        <taxon>Rhynchospora</taxon>
    </lineage>
</organism>
<dbReference type="PANTHER" id="PTHR27006:SF586">
    <property type="entry name" value="CYSTEINE-RICH RECEPTOR-LIKE PROTEIN KINASE 10"/>
    <property type="match status" value="1"/>
</dbReference>